<feature type="chain" id="PRO_5029007979" evidence="1">
    <location>
        <begin position="26"/>
        <end position="112"/>
    </location>
</feature>
<name>A0A7H4P9D9_9ENTR</name>
<dbReference type="AlphaFoldDB" id="A0A7H4P9D9"/>
<dbReference type="Proteomes" id="UP000254571">
    <property type="component" value="Unassembled WGS sequence"/>
</dbReference>
<comment type="caution">
    <text evidence="2">The sequence shown here is derived from an EMBL/GenBank/DDBJ whole genome shotgun (WGS) entry which is preliminary data.</text>
</comment>
<dbReference type="SUPFAM" id="SSF51126">
    <property type="entry name" value="Pectin lyase-like"/>
    <property type="match status" value="1"/>
</dbReference>
<dbReference type="EMBL" id="UGMX01000002">
    <property type="protein sequence ID" value="STW09054.1"/>
    <property type="molecule type" value="Genomic_DNA"/>
</dbReference>
<dbReference type="Gene3D" id="2.160.20.10">
    <property type="entry name" value="Single-stranded right-handed beta-helix, Pectin lyase-like"/>
    <property type="match status" value="1"/>
</dbReference>
<keyword evidence="2" id="KW-0326">Glycosidase</keyword>
<evidence type="ECO:0000313" key="2">
    <source>
        <dbReference type="EMBL" id="STW09054.1"/>
    </source>
</evidence>
<dbReference type="InterPro" id="IPR012334">
    <property type="entry name" value="Pectin_lyas_fold"/>
</dbReference>
<keyword evidence="2" id="KW-0378">Hydrolase</keyword>
<dbReference type="InterPro" id="IPR011050">
    <property type="entry name" value="Pectin_lyase_fold/virulence"/>
</dbReference>
<protein>
    <submittedName>
        <fullName evidence="2">Polygalacturonase</fullName>
        <ecNumber evidence="2">3.2.1.82</ecNumber>
    </submittedName>
</protein>
<dbReference type="GO" id="GO:0033917">
    <property type="term" value="F:exo-poly-alpha-galacturonosidase activity"/>
    <property type="evidence" value="ECO:0007669"/>
    <property type="project" value="UniProtKB-EC"/>
</dbReference>
<gene>
    <name evidence="2" type="primary">pehX_3</name>
    <name evidence="2" type="ORF">NCTC9149_05527</name>
</gene>
<reference evidence="2 3" key="1">
    <citation type="submission" date="2018-06" db="EMBL/GenBank/DDBJ databases">
        <authorList>
            <consortium name="Pathogen Informatics"/>
            <person name="Doyle S."/>
        </authorList>
    </citation>
    <scope>NUCLEOTIDE SEQUENCE [LARGE SCALE GENOMIC DNA]</scope>
    <source>
        <strain evidence="2 3">NCTC9149</strain>
    </source>
</reference>
<evidence type="ECO:0000256" key="1">
    <source>
        <dbReference type="SAM" id="SignalP"/>
    </source>
</evidence>
<accession>A0A7H4P9D9</accession>
<sequence>MIPRALPLWAAAAAVGLLPLHAAQAASSVKFPDKVCDITHYGAEGHRLQIALNTDAIQKAIDDCAAAGGGTVRVPKGNFLTNPLFLKNNIQLKLEKRRHPGGLNRRGRLSRR</sequence>
<keyword evidence="1" id="KW-0732">Signal</keyword>
<dbReference type="EC" id="3.2.1.82" evidence="2"/>
<organism evidence="2 3">
    <name type="scientific">Klebsiella grimontii</name>
    <dbReference type="NCBI Taxonomy" id="2058152"/>
    <lineage>
        <taxon>Bacteria</taxon>
        <taxon>Pseudomonadati</taxon>
        <taxon>Pseudomonadota</taxon>
        <taxon>Gammaproteobacteria</taxon>
        <taxon>Enterobacterales</taxon>
        <taxon>Enterobacteriaceae</taxon>
        <taxon>Klebsiella/Raoultella group</taxon>
        <taxon>Klebsiella</taxon>
    </lineage>
</organism>
<proteinExistence type="predicted"/>
<feature type="signal peptide" evidence="1">
    <location>
        <begin position="1"/>
        <end position="25"/>
    </location>
</feature>
<evidence type="ECO:0000313" key="3">
    <source>
        <dbReference type="Proteomes" id="UP000254571"/>
    </source>
</evidence>